<sequence length="169" mass="19099">MNKNVYADFNMPSDEQLNMWEKQVQHIRKGITLISLEREKRQKSWLLKKHPSSPRHSLAIGVASIVAVLWLSAGKGIPAAPLFAAGSALFAYFIVLQISSLPVKDEERLQKMLAGCRFPEESHLSALRLRTDSTAEDITSAVNEAVTADLQLIEEIKHRRQDKQEKHDE</sequence>
<geneLocation type="plasmid" evidence="1">
    <name>pH1519-76</name>
</geneLocation>
<protein>
    <submittedName>
        <fullName evidence="1">Uncharacterized protein</fullName>
    </submittedName>
</protein>
<name>A0A075MC40_ECOLX</name>
<proteinExistence type="predicted"/>
<dbReference type="EMBL" id="KJ484631">
    <property type="protein sequence ID" value="AIF78114.1"/>
    <property type="molecule type" value="Genomic_DNA"/>
</dbReference>
<accession>A0A075MC40</accession>
<evidence type="ECO:0000313" key="1">
    <source>
        <dbReference type="EMBL" id="AIF78114.1"/>
    </source>
</evidence>
<organism evidence="1">
    <name type="scientific">Escherichia coli</name>
    <dbReference type="NCBI Taxonomy" id="562"/>
    <lineage>
        <taxon>Bacteria</taxon>
        <taxon>Pseudomonadati</taxon>
        <taxon>Pseudomonadota</taxon>
        <taxon>Gammaproteobacteria</taxon>
        <taxon>Enterobacterales</taxon>
        <taxon>Enterobacteriaceae</taxon>
        <taxon>Escherichia</taxon>
    </lineage>
</organism>
<reference evidence="1" key="1">
    <citation type="journal article" date="2014" name="J. Antimicrob. Chemother.">
        <title>Nucleotide sequences of 16 transmissible plasmids identified in nine multidrug-resistant Escherichia coli isolates expressing an ESBL phenotype isolated from food-producing animals and healthy humans.</title>
        <authorList>
            <person name="Wang J."/>
            <person name="Stephan R."/>
            <person name="Power K."/>
            <person name="Yan Q."/>
            <person name="Hachler H."/>
            <person name="Fanning S."/>
        </authorList>
    </citation>
    <scope>NUCLEOTIDE SEQUENCE</scope>
    <source>
        <strain evidence="1">Human-1519</strain>
        <plasmid evidence="1">pH1519-76</plasmid>
    </source>
</reference>
<dbReference type="RefSeq" id="WP_001526036.1">
    <property type="nucleotide sequence ID" value="NZ_CAJZQB010000038.1"/>
</dbReference>
<dbReference type="AlphaFoldDB" id="A0A075MC40"/>
<dbReference type="PATRIC" id="fig|562.9090.peg.4977"/>
<keyword evidence="1" id="KW-0614">Plasmid</keyword>